<keyword evidence="1" id="KW-0472">Membrane</keyword>
<dbReference type="KEGG" id="aqg:HRU87_02920"/>
<evidence type="ECO:0000313" key="2">
    <source>
        <dbReference type="EMBL" id="QKJ25161.1"/>
    </source>
</evidence>
<keyword evidence="1" id="KW-0812">Transmembrane</keyword>
<protein>
    <submittedName>
        <fullName evidence="2">Uncharacterized protein</fullName>
    </submittedName>
</protein>
<evidence type="ECO:0000256" key="1">
    <source>
        <dbReference type="SAM" id="Phobius"/>
    </source>
</evidence>
<dbReference type="EMBL" id="CP054056">
    <property type="protein sequence ID" value="QKJ25161.1"/>
    <property type="molecule type" value="Genomic_DNA"/>
</dbReference>
<evidence type="ECO:0000313" key="3">
    <source>
        <dbReference type="Proteomes" id="UP000501003"/>
    </source>
</evidence>
<reference evidence="2 3" key="1">
    <citation type="submission" date="2020-05" db="EMBL/GenBank/DDBJ databases">
        <title>Aquirufa sp. strain 15G-AUS-rot a new Aquirufa species.</title>
        <authorList>
            <person name="Pitt A."/>
            <person name="Hahn M.W."/>
        </authorList>
    </citation>
    <scope>NUCLEOTIDE SEQUENCE [LARGE SCALE GENOMIC DNA]</scope>
    <source>
        <strain evidence="2 3">15G-AUS-rot</strain>
    </source>
</reference>
<dbReference type="RefSeq" id="WP_173493458.1">
    <property type="nucleotide sequence ID" value="NZ_CP054056.1"/>
</dbReference>
<dbReference type="Proteomes" id="UP000501003">
    <property type="component" value="Chromosome"/>
</dbReference>
<keyword evidence="1" id="KW-1133">Transmembrane helix</keyword>
<accession>A0A7D4PQN4</accession>
<dbReference type="AlphaFoldDB" id="A0A7D4PQN4"/>
<keyword evidence="3" id="KW-1185">Reference proteome</keyword>
<feature type="transmembrane region" description="Helical" evidence="1">
    <location>
        <begin position="16"/>
        <end position="39"/>
    </location>
</feature>
<organism evidence="2 3">
    <name type="scientific">Aquiluna borgnonia</name>
    <dbReference type="NCBI Taxonomy" id="2499157"/>
    <lineage>
        <taxon>Bacteria</taxon>
        <taxon>Bacillati</taxon>
        <taxon>Actinomycetota</taxon>
        <taxon>Actinomycetes</taxon>
        <taxon>Micrococcales</taxon>
        <taxon>Microbacteriaceae</taxon>
        <taxon>Luna cluster</taxon>
        <taxon>Luna-1 subcluster</taxon>
        <taxon>Aquiluna</taxon>
    </lineage>
</organism>
<name>A0A7D4PQN4_9MICO</name>
<proteinExistence type="predicted"/>
<gene>
    <name evidence="2" type="ORF">HRU87_02920</name>
</gene>
<sequence>MLSILASEAAHVELPIPAFFFGVIAMGVFLTLAGITWSYRNVANRHSHKTGSSKAQH</sequence>